<dbReference type="InterPro" id="IPR020449">
    <property type="entry name" value="Tscrpt_reg_AraC-type_HTH"/>
</dbReference>
<dbReference type="InterPro" id="IPR018062">
    <property type="entry name" value="HTH_AraC-typ_CS"/>
</dbReference>
<organism evidence="5 6">
    <name type="scientific">Pseudochelatococcus contaminans</name>
    <dbReference type="NCBI Taxonomy" id="1538103"/>
    <lineage>
        <taxon>Bacteria</taxon>
        <taxon>Pseudomonadati</taxon>
        <taxon>Pseudomonadota</taxon>
        <taxon>Alphaproteobacteria</taxon>
        <taxon>Hyphomicrobiales</taxon>
        <taxon>Chelatococcaceae</taxon>
        <taxon>Pseudochelatococcus</taxon>
    </lineage>
</organism>
<evidence type="ECO:0000256" key="2">
    <source>
        <dbReference type="ARBA" id="ARBA00023125"/>
    </source>
</evidence>
<evidence type="ECO:0000313" key="5">
    <source>
        <dbReference type="EMBL" id="MBB3810533.1"/>
    </source>
</evidence>
<dbReference type="AlphaFoldDB" id="A0A7W5Z5G2"/>
<reference evidence="5 6" key="1">
    <citation type="submission" date="2020-08" db="EMBL/GenBank/DDBJ databases">
        <title>Genomic Encyclopedia of Type Strains, Phase IV (KMG-IV): sequencing the most valuable type-strain genomes for metagenomic binning, comparative biology and taxonomic classification.</title>
        <authorList>
            <person name="Goeker M."/>
        </authorList>
    </citation>
    <scope>NUCLEOTIDE SEQUENCE [LARGE SCALE GENOMIC DNA]</scope>
    <source>
        <strain evidence="5 6">DSM 28760</strain>
    </source>
</reference>
<dbReference type="InterPro" id="IPR002818">
    <property type="entry name" value="DJ-1/PfpI"/>
</dbReference>
<dbReference type="PROSITE" id="PS00041">
    <property type="entry name" value="HTH_ARAC_FAMILY_1"/>
    <property type="match status" value="1"/>
</dbReference>
<dbReference type="PROSITE" id="PS01124">
    <property type="entry name" value="HTH_ARAC_FAMILY_2"/>
    <property type="match status" value="1"/>
</dbReference>
<gene>
    <name evidence="5" type="ORF">FHS81_002634</name>
</gene>
<accession>A0A7W5Z5G2</accession>
<dbReference type="SMART" id="SM00342">
    <property type="entry name" value="HTH_ARAC"/>
    <property type="match status" value="1"/>
</dbReference>
<evidence type="ECO:0000313" key="6">
    <source>
        <dbReference type="Proteomes" id="UP000537592"/>
    </source>
</evidence>
<dbReference type="CDD" id="cd03136">
    <property type="entry name" value="GATase1_AraC_ArgR_like"/>
    <property type="match status" value="1"/>
</dbReference>
<proteinExistence type="predicted"/>
<dbReference type="InterPro" id="IPR029062">
    <property type="entry name" value="Class_I_gatase-like"/>
</dbReference>
<name>A0A7W5Z5G2_9HYPH</name>
<dbReference type="PANTHER" id="PTHR43130:SF3">
    <property type="entry name" value="HTH-TYPE TRANSCRIPTIONAL REGULATOR RV1931C"/>
    <property type="match status" value="1"/>
</dbReference>
<keyword evidence="6" id="KW-1185">Reference proteome</keyword>
<evidence type="ECO:0000256" key="3">
    <source>
        <dbReference type="ARBA" id="ARBA00023163"/>
    </source>
</evidence>
<dbReference type="PANTHER" id="PTHR43130">
    <property type="entry name" value="ARAC-FAMILY TRANSCRIPTIONAL REGULATOR"/>
    <property type="match status" value="1"/>
</dbReference>
<comment type="caution">
    <text evidence="5">The sequence shown here is derived from an EMBL/GenBank/DDBJ whole genome shotgun (WGS) entry which is preliminary data.</text>
</comment>
<keyword evidence="2" id="KW-0238">DNA-binding</keyword>
<keyword evidence="3" id="KW-0804">Transcription</keyword>
<dbReference type="SUPFAM" id="SSF52317">
    <property type="entry name" value="Class I glutamine amidotransferase-like"/>
    <property type="match status" value="1"/>
</dbReference>
<dbReference type="RefSeq" id="WP_183753570.1">
    <property type="nucleotide sequence ID" value="NZ_JACICC010000006.1"/>
</dbReference>
<dbReference type="SUPFAM" id="SSF46689">
    <property type="entry name" value="Homeodomain-like"/>
    <property type="match status" value="2"/>
</dbReference>
<dbReference type="Pfam" id="PF12833">
    <property type="entry name" value="HTH_18"/>
    <property type="match status" value="1"/>
</dbReference>
<dbReference type="Pfam" id="PF01965">
    <property type="entry name" value="DJ-1_PfpI"/>
    <property type="match status" value="1"/>
</dbReference>
<feature type="domain" description="HTH araC/xylS-type" evidence="4">
    <location>
        <begin position="211"/>
        <end position="309"/>
    </location>
</feature>
<dbReference type="Proteomes" id="UP000537592">
    <property type="component" value="Unassembled WGS sequence"/>
</dbReference>
<dbReference type="Gene3D" id="1.10.10.60">
    <property type="entry name" value="Homeodomain-like"/>
    <property type="match status" value="1"/>
</dbReference>
<evidence type="ECO:0000256" key="1">
    <source>
        <dbReference type="ARBA" id="ARBA00023015"/>
    </source>
</evidence>
<dbReference type="GO" id="GO:0043565">
    <property type="term" value="F:sequence-specific DNA binding"/>
    <property type="evidence" value="ECO:0007669"/>
    <property type="project" value="InterPro"/>
</dbReference>
<dbReference type="InterPro" id="IPR009057">
    <property type="entry name" value="Homeodomain-like_sf"/>
</dbReference>
<dbReference type="PRINTS" id="PR00032">
    <property type="entry name" value="HTHARAC"/>
</dbReference>
<dbReference type="GO" id="GO:0003700">
    <property type="term" value="F:DNA-binding transcription factor activity"/>
    <property type="evidence" value="ECO:0007669"/>
    <property type="project" value="InterPro"/>
</dbReference>
<dbReference type="InterPro" id="IPR052158">
    <property type="entry name" value="INH-QAR"/>
</dbReference>
<dbReference type="Gene3D" id="3.40.50.880">
    <property type="match status" value="1"/>
</dbReference>
<evidence type="ECO:0000259" key="4">
    <source>
        <dbReference type="PROSITE" id="PS01124"/>
    </source>
</evidence>
<keyword evidence="1" id="KW-0805">Transcription regulation</keyword>
<protein>
    <submittedName>
        <fullName evidence="5">Transcriptional regulator GlxA family with amidase domain</fullName>
    </submittedName>
</protein>
<sequence length="320" mass="35950">MNHFTLAPVAGVVESLRFAADKSFRSQQIFCQWDWMTCNDQPVTASCGMTILPTRPLDLKEKYDYIVVAGGLLDGTRNPPEWLLDALRSVHAAGVPLIALCSGSFVLGKAGLLDGHRCAVHFSIRDEFVERFPKATALLDKTYVDDGRIITCPGGPAIDLAIHLIRRHCGALRAKKSIEYLLIDESRKASSATNDTDDKNDASVYQNALVHRAIAFMKQHLDANVSLKEVAKFVGTHPRQLHRVFITNTNTPPANYWRKLRLEHARTLLSDTSMNITSIGFECGFSDASHFILWFRKFYGETPHAYRKRRHEVERLLVSA</sequence>
<dbReference type="EMBL" id="JACICC010000006">
    <property type="protein sequence ID" value="MBB3810533.1"/>
    <property type="molecule type" value="Genomic_DNA"/>
</dbReference>
<dbReference type="InterPro" id="IPR018060">
    <property type="entry name" value="HTH_AraC"/>
</dbReference>